<dbReference type="Proteomes" id="UP000589896">
    <property type="component" value="Unassembled WGS sequence"/>
</dbReference>
<accession>A0A7Z0TVB4</accession>
<dbReference type="EMBL" id="JACCJZ010000020">
    <property type="protein sequence ID" value="NYZ63696.1"/>
    <property type="molecule type" value="Genomic_DNA"/>
</dbReference>
<feature type="signal peptide" evidence="2">
    <location>
        <begin position="1"/>
        <end position="23"/>
    </location>
</feature>
<dbReference type="AlphaFoldDB" id="A0A7Z0TVB4"/>
<proteinExistence type="predicted"/>
<evidence type="ECO:0000259" key="3">
    <source>
        <dbReference type="Pfam" id="PF00326"/>
    </source>
</evidence>
<dbReference type="InterPro" id="IPR001375">
    <property type="entry name" value="Peptidase_S9_cat"/>
</dbReference>
<dbReference type="GO" id="GO:0004252">
    <property type="term" value="F:serine-type endopeptidase activity"/>
    <property type="evidence" value="ECO:0007669"/>
    <property type="project" value="TreeGrafter"/>
</dbReference>
<dbReference type="Gene3D" id="3.40.50.1820">
    <property type="entry name" value="alpha/beta hydrolase"/>
    <property type="match status" value="1"/>
</dbReference>
<dbReference type="RefSeq" id="WP_180545909.1">
    <property type="nucleotide sequence ID" value="NZ_JACCJZ010000020.1"/>
</dbReference>
<gene>
    <name evidence="4" type="ORF">H0E82_13140</name>
</gene>
<dbReference type="SUPFAM" id="SSF82171">
    <property type="entry name" value="DPP6 N-terminal domain-like"/>
    <property type="match status" value="1"/>
</dbReference>
<organism evidence="4 5">
    <name type="scientific">Luteimonas deserti</name>
    <dbReference type="NCBI Taxonomy" id="2752306"/>
    <lineage>
        <taxon>Bacteria</taxon>
        <taxon>Pseudomonadati</taxon>
        <taxon>Pseudomonadota</taxon>
        <taxon>Gammaproteobacteria</taxon>
        <taxon>Lysobacterales</taxon>
        <taxon>Lysobacteraceae</taxon>
        <taxon>Luteimonas</taxon>
    </lineage>
</organism>
<feature type="chain" id="PRO_5031319706" evidence="2">
    <location>
        <begin position="24"/>
        <end position="655"/>
    </location>
</feature>
<dbReference type="PANTHER" id="PTHR42776">
    <property type="entry name" value="SERINE PEPTIDASE S9 FAMILY MEMBER"/>
    <property type="match status" value="1"/>
</dbReference>
<dbReference type="PANTHER" id="PTHR42776:SF27">
    <property type="entry name" value="DIPEPTIDYL PEPTIDASE FAMILY MEMBER 6"/>
    <property type="match status" value="1"/>
</dbReference>
<keyword evidence="1" id="KW-0378">Hydrolase</keyword>
<evidence type="ECO:0000256" key="1">
    <source>
        <dbReference type="ARBA" id="ARBA00022801"/>
    </source>
</evidence>
<evidence type="ECO:0000256" key="2">
    <source>
        <dbReference type="SAM" id="SignalP"/>
    </source>
</evidence>
<sequence length="655" mass="71541">MVRKGVLSVFLALACAVGVNARAQVDLAAFVAEDNIQNIKISPSGEYFAATLPSGGRTVIGILNRKDQTIVGSFSLPKNTHIADFWWASDDRLLFGLSEQWGARDFPLRTGELYAMNVDGTRAQLLVGQRVRSSTLGSNIRTGAKEELVFAWPIDMLRHDPRHVLVGVSPFGGDAYTRVERMEIYTGRRSVVATVPVPRAEFVTDGSGEVRFAAGARADNLSELYYREGRGSDWRLINREADSGRIELPLGFSADGRTAYLRATQPAGPDAIIAFDVATGERREVVRDAVRDPDVIYRPGTGIPVGASIPGTKPRLVMFDQESEDARFWRMLAEAFPDHAIEVASATSDGGSKLLLATSDVDPGSFYVYDAVAKSASYVLARRDKLDPTQMASMRPITLQARDGLPLHGYLTTPAGAAPGQPAPLVVLPHGGPFGIVDEWEFDSDTQLLAQAGYAVLRVNFRGSGGYGRSFQSAGARQWGRTMQDDLTDATRWAIAEGHADAGRICIYGASYGAYAALMGVAREPELYRCAVGYVGVYDLQLMRGNERGGGRWVRSWYDEWVGTDVQQLADTSPTRLANRIKTPVLLVAGGEDEVAPVEHTRRMERALRSAGVPVETLYVRNEGHGFYQPENRRAYYTQLLDFLAGHLGGQRAAR</sequence>
<dbReference type="PROSITE" id="PS51257">
    <property type="entry name" value="PROKAR_LIPOPROTEIN"/>
    <property type="match status" value="1"/>
</dbReference>
<feature type="domain" description="Peptidase S9 prolyl oligopeptidase catalytic" evidence="3">
    <location>
        <begin position="440"/>
        <end position="650"/>
    </location>
</feature>
<dbReference type="SUPFAM" id="SSF53474">
    <property type="entry name" value="alpha/beta-Hydrolases"/>
    <property type="match status" value="1"/>
</dbReference>
<evidence type="ECO:0000313" key="4">
    <source>
        <dbReference type="EMBL" id="NYZ63696.1"/>
    </source>
</evidence>
<name>A0A7Z0TVB4_9GAMM</name>
<keyword evidence="5" id="KW-1185">Reference proteome</keyword>
<protein>
    <submittedName>
        <fullName evidence="4">S9 family peptidase</fullName>
    </submittedName>
</protein>
<keyword evidence="2" id="KW-0732">Signal</keyword>
<dbReference type="InterPro" id="IPR029058">
    <property type="entry name" value="AB_hydrolase_fold"/>
</dbReference>
<dbReference type="GO" id="GO:0006508">
    <property type="term" value="P:proteolysis"/>
    <property type="evidence" value="ECO:0007669"/>
    <property type="project" value="InterPro"/>
</dbReference>
<evidence type="ECO:0000313" key="5">
    <source>
        <dbReference type="Proteomes" id="UP000589896"/>
    </source>
</evidence>
<reference evidence="4 5" key="1">
    <citation type="submission" date="2020-07" db="EMBL/GenBank/DDBJ databases">
        <title>isolation of Luteimonas sp. SJ-16.</title>
        <authorList>
            <person name="Huang X.-X."/>
            <person name="Xu L."/>
            <person name="Sun J.-Q."/>
        </authorList>
    </citation>
    <scope>NUCLEOTIDE SEQUENCE [LARGE SCALE GENOMIC DNA]</scope>
    <source>
        <strain evidence="4 5">SJ-16</strain>
    </source>
</reference>
<comment type="caution">
    <text evidence="4">The sequence shown here is derived from an EMBL/GenBank/DDBJ whole genome shotgun (WGS) entry which is preliminary data.</text>
</comment>
<dbReference type="Pfam" id="PF00326">
    <property type="entry name" value="Peptidase_S9"/>
    <property type="match status" value="1"/>
</dbReference>